<dbReference type="InterPro" id="IPR036640">
    <property type="entry name" value="ABC1_TM_sf"/>
</dbReference>
<evidence type="ECO:0000256" key="13">
    <source>
        <dbReference type="SAM" id="MobiDB-lite"/>
    </source>
</evidence>
<evidence type="ECO:0000259" key="16">
    <source>
        <dbReference type="PROSITE" id="PS50929"/>
    </source>
</evidence>
<evidence type="ECO:0000313" key="17">
    <source>
        <dbReference type="EMBL" id="GFY92064.1"/>
    </source>
</evidence>
<evidence type="ECO:0000256" key="3">
    <source>
        <dbReference type="ARBA" id="ARBA00012191"/>
    </source>
</evidence>
<dbReference type="InterPro" id="IPR017871">
    <property type="entry name" value="ABC_transporter-like_CS"/>
</dbReference>
<feature type="domain" description="ABC transmembrane type-1" evidence="16">
    <location>
        <begin position="820"/>
        <end position="1047"/>
    </location>
</feature>
<evidence type="ECO:0000256" key="4">
    <source>
        <dbReference type="ARBA" id="ARBA00022448"/>
    </source>
</evidence>
<keyword evidence="8" id="KW-0067">ATP-binding</keyword>
<keyword evidence="7" id="KW-0547">Nucleotide-binding</keyword>
<dbReference type="CDD" id="cd03244">
    <property type="entry name" value="ABCC_MRP_domain2"/>
    <property type="match status" value="1"/>
</dbReference>
<dbReference type="Gene3D" id="1.20.1560.10">
    <property type="entry name" value="ABC transporter type 1, transmembrane domain"/>
    <property type="match status" value="2"/>
</dbReference>
<evidence type="ECO:0000256" key="5">
    <source>
        <dbReference type="ARBA" id="ARBA00022692"/>
    </source>
</evidence>
<dbReference type="Pfam" id="PF00664">
    <property type="entry name" value="ABC_membrane"/>
    <property type="match status" value="2"/>
</dbReference>
<name>A0A7J0F043_9ERIC</name>
<feature type="transmembrane region" description="Helical" evidence="14">
    <location>
        <begin position="304"/>
        <end position="325"/>
    </location>
</feature>
<comment type="subcellular location">
    <subcellularLocation>
        <location evidence="1">Membrane</location>
        <topology evidence="1">Multi-pass membrane protein</topology>
    </subcellularLocation>
</comment>
<dbReference type="InterPro" id="IPR044746">
    <property type="entry name" value="ABCC_6TM_D1"/>
</dbReference>
<dbReference type="SMART" id="SM00382">
    <property type="entry name" value="AAA"/>
    <property type="match status" value="2"/>
</dbReference>
<dbReference type="InterPro" id="IPR027417">
    <property type="entry name" value="P-loop_NTPase"/>
</dbReference>
<dbReference type="Pfam" id="PF00005">
    <property type="entry name" value="ABC_tran"/>
    <property type="match status" value="2"/>
</dbReference>
<feature type="domain" description="ABC transporter" evidence="15">
    <location>
        <begin position="507"/>
        <end position="730"/>
    </location>
</feature>
<dbReference type="PANTHER" id="PTHR24223">
    <property type="entry name" value="ATP-BINDING CASSETTE SUB-FAMILY C"/>
    <property type="match status" value="1"/>
</dbReference>
<dbReference type="PROSITE" id="PS50929">
    <property type="entry name" value="ABC_TM1F"/>
    <property type="match status" value="2"/>
</dbReference>
<comment type="caution">
    <text evidence="17">The sequence shown here is derived from an EMBL/GenBank/DDBJ whole genome shotgun (WGS) entry which is preliminary data.</text>
</comment>
<evidence type="ECO:0000256" key="14">
    <source>
        <dbReference type="SAM" id="Phobius"/>
    </source>
</evidence>
<evidence type="ECO:0000256" key="10">
    <source>
        <dbReference type="ARBA" id="ARBA00022989"/>
    </source>
</evidence>
<proteinExistence type="inferred from homology"/>
<evidence type="ECO:0000256" key="1">
    <source>
        <dbReference type="ARBA" id="ARBA00004141"/>
    </source>
</evidence>
<feature type="transmembrane region" description="Helical" evidence="14">
    <location>
        <begin position="331"/>
        <end position="350"/>
    </location>
</feature>
<comment type="similarity">
    <text evidence="2">Belongs to the ABC transporter superfamily. ABCC family. Conjugate transporter (TC 3.A.1.208) subfamily.</text>
</comment>
<organism evidence="17 18">
    <name type="scientific">Actinidia rufa</name>
    <dbReference type="NCBI Taxonomy" id="165716"/>
    <lineage>
        <taxon>Eukaryota</taxon>
        <taxon>Viridiplantae</taxon>
        <taxon>Streptophyta</taxon>
        <taxon>Embryophyta</taxon>
        <taxon>Tracheophyta</taxon>
        <taxon>Spermatophyta</taxon>
        <taxon>Magnoliopsida</taxon>
        <taxon>eudicotyledons</taxon>
        <taxon>Gunneridae</taxon>
        <taxon>Pentapetalae</taxon>
        <taxon>asterids</taxon>
        <taxon>Ericales</taxon>
        <taxon>Actinidiaceae</taxon>
        <taxon>Actinidia</taxon>
    </lineage>
</organism>
<dbReference type="GO" id="GO:0005524">
    <property type="term" value="F:ATP binding"/>
    <property type="evidence" value="ECO:0007669"/>
    <property type="project" value="UniProtKB-KW"/>
</dbReference>
<dbReference type="GO" id="GO:0016887">
    <property type="term" value="F:ATP hydrolysis activity"/>
    <property type="evidence" value="ECO:0007669"/>
    <property type="project" value="InterPro"/>
</dbReference>
<keyword evidence="5 14" id="KW-0812">Transmembrane</keyword>
<sequence>MLVITSAVTLIELYTVSNKKYLKFPWILRAWWACSFLLFLGSTIVNAHFLITNHENLKVHDFSGFISLLASTCLLGISIQGKTGIVFNVPNGTADPLLNGKAEKHAESKRTSLYGKATLFQLITFSWLNPLFAIGIKKNLDQDEVPDVDIGDSARFLSRCFDESLKHVKERDKTTSPSIYWAMYVFIRKKAAINAFFAASSAGASYVGPYLITGFVDFLNEKKTRSLESGYLIALVFLGAKIVETTAQRQWIFGARQLGLRLRAALTSQIYKKGLVLSSQSRQSRTSGEVINYMSVDVQRITDFIWYMNTIGQLPIQISLATLILHTNLGLGSFVALAATLTVMAGNIPLTRVQKRYQSKIMEAKDDRMKATSEVLRNMKILKLQAWDNQFLHKLESLRKIEYNCIWKSLRLSALSAFIFWGSPTFISVVTFGACVLMGIPLTAGRVLSTLATFRMLQDPIFNLPDLLSTIAQAKVSAERLASYLQEDEIDANAVEFVPKDETEFEVDINGGTFSWDEESTCPTLRGIRLQVKSGMKVAICGTVGSGKSSLLSCILGEMTKLTGTVKIVGTKAYVPQSPWILSGNVRDNILFGNPYDSAMYDKTVKACALMKDFELFSAGDLTEIGERGINMSGGQKQRIQIARAVYQDADIYLLDDPFSAVDAHTGTQLFEECLMGLLKDKTILYVTHQVEFLPAADLILVMQNGRITQAGTFEELMKQNIGFEVLVGAHNQALESVLSVESSSKATPNEIPDDESSKGLPSSSELIHTKQNSEQNLCVEITENEARLVQDEERETGSIGKEVYLTYMTIVKGGILVPLIVLAQSTFQVLQIASNYWMAWACPTTGDTEVTEGINYILLVYTLLSVGSALCVLVRAILVAITGILAAQKLFTNMLHSVLRAPMGFLDSTPTGRILNRASTDQSVVDLEMAHRLGWCAFSIIQLFGTIAVMSQVAWEVLVIFIPVTAICIWYQRYYTPTAIELARLSGIQLAPILHHFAESLSGAPTIRAFDQEPRFIDANLSLIDNHSRSWFHNVAAMEWLSFRLNQLSKFRFRLLIGFACDPSRRNYQSKHCRVGENKMISVERILQYSKIPSEAPLVIEDSKPPNNWPDIGTICFTNLQIRYAEHLPSVLKNITCTFPGRKKVGVVGRTGSGKSTLIQAIFRIVEPREGSIIIDDVDISKIGLHDLRSRLSIIPQDPTMFEGTVRGNLDPLEQYSDNEIWEVLDKCQLGGLVRAKEEKLESTVVENGENWSMKQQHQLILQLTELYRRLLVQEFKDRTIVTIAHRIHTVIDSDLVLVLSDGRIAEFDTHQRSYWKEMILSSRD</sequence>
<accession>A0A7J0F043</accession>
<keyword evidence="6" id="KW-0677">Repeat</keyword>
<dbReference type="PROSITE" id="PS00211">
    <property type="entry name" value="ABC_TRANSPORTER_1"/>
    <property type="match status" value="1"/>
</dbReference>
<feature type="transmembrane region" description="Helical" evidence="14">
    <location>
        <begin position="427"/>
        <end position="448"/>
    </location>
</feature>
<evidence type="ECO:0000256" key="11">
    <source>
        <dbReference type="ARBA" id="ARBA00023136"/>
    </source>
</evidence>
<keyword evidence="4" id="KW-0813">Transport</keyword>
<dbReference type="CDD" id="cd18580">
    <property type="entry name" value="ABC_6TM_ABCC_D2"/>
    <property type="match status" value="1"/>
</dbReference>
<evidence type="ECO:0000256" key="12">
    <source>
        <dbReference type="ARBA" id="ARBA00034018"/>
    </source>
</evidence>
<feature type="transmembrane region" description="Helical" evidence="14">
    <location>
        <begin position="191"/>
        <end position="209"/>
    </location>
</feature>
<feature type="transmembrane region" description="Helical" evidence="14">
    <location>
        <begin position="859"/>
        <end position="888"/>
    </location>
</feature>
<dbReference type="CDD" id="cd18579">
    <property type="entry name" value="ABC_6TM_ABCC_D1"/>
    <property type="match status" value="1"/>
</dbReference>
<dbReference type="CDD" id="cd03250">
    <property type="entry name" value="ABCC_MRP_domain1"/>
    <property type="match status" value="1"/>
</dbReference>
<dbReference type="Gene3D" id="3.40.50.300">
    <property type="entry name" value="P-loop containing nucleotide triphosphate hydrolases"/>
    <property type="match status" value="3"/>
</dbReference>
<dbReference type="InterPro" id="IPR011527">
    <property type="entry name" value="ABC1_TM_dom"/>
</dbReference>
<keyword evidence="10 14" id="KW-1133">Transmembrane helix</keyword>
<gene>
    <name evidence="17" type="ORF">Acr_08g0004600</name>
</gene>
<dbReference type="InterPro" id="IPR003593">
    <property type="entry name" value="AAA+_ATPase"/>
</dbReference>
<protein>
    <recommendedName>
        <fullName evidence="3">ABC-type xenobiotic transporter</fullName>
        <ecNumber evidence="3">7.6.2.2</ecNumber>
    </recommendedName>
</protein>
<dbReference type="FunFam" id="1.20.1560.10:FF:000003">
    <property type="entry name" value="ABC transporter C family member 10"/>
    <property type="match status" value="1"/>
</dbReference>
<feature type="region of interest" description="Disordered" evidence="13">
    <location>
        <begin position="741"/>
        <end position="766"/>
    </location>
</feature>
<keyword evidence="18" id="KW-1185">Reference proteome</keyword>
<dbReference type="GO" id="GO:0008559">
    <property type="term" value="F:ABC-type xenobiotic transporter activity"/>
    <property type="evidence" value="ECO:0007669"/>
    <property type="project" value="UniProtKB-EC"/>
</dbReference>
<evidence type="ECO:0000256" key="9">
    <source>
        <dbReference type="ARBA" id="ARBA00022967"/>
    </source>
</evidence>
<dbReference type="InterPro" id="IPR044726">
    <property type="entry name" value="ABCC_6TM_D2"/>
</dbReference>
<dbReference type="Proteomes" id="UP000585474">
    <property type="component" value="Unassembled WGS sequence"/>
</dbReference>
<feature type="domain" description="ABC transmembrane type-1" evidence="16">
    <location>
        <begin position="192"/>
        <end position="473"/>
    </location>
</feature>
<dbReference type="PANTHER" id="PTHR24223:SF165">
    <property type="entry name" value="ABC TRANSPORTER C FAMILY MEMBER 15-RELATED"/>
    <property type="match status" value="1"/>
</dbReference>
<feature type="transmembrane region" description="Helical" evidence="14">
    <location>
        <begin position="229"/>
        <end position="247"/>
    </location>
</feature>
<feature type="transmembrane region" description="Helical" evidence="14">
    <location>
        <begin position="62"/>
        <end position="81"/>
    </location>
</feature>
<dbReference type="EC" id="7.6.2.2" evidence="3"/>
<evidence type="ECO:0000256" key="6">
    <source>
        <dbReference type="ARBA" id="ARBA00022737"/>
    </source>
</evidence>
<dbReference type="FunFam" id="1.20.1560.10:FF:000002">
    <property type="entry name" value="ABC transporter C family member 5"/>
    <property type="match status" value="1"/>
</dbReference>
<keyword evidence="9" id="KW-1278">Translocase</keyword>
<dbReference type="GO" id="GO:0016020">
    <property type="term" value="C:membrane"/>
    <property type="evidence" value="ECO:0007669"/>
    <property type="project" value="UniProtKB-SubCell"/>
</dbReference>
<evidence type="ECO:0000256" key="7">
    <source>
        <dbReference type="ARBA" id="ARBA00022741"/>
    </source>
</evidence>
<keyword evidence="11 14" id="KW-0472">Membrane</keyword>
<evidence type="ECO:0000256" key="8">
    <source>
        <dbReference type="ARBA" id="ARBA00022840"/>
    </source>
</evidence>
<dbReference type="InterPro" id="IPR050173">
    <property type="entry name" value="ABC_transporter_C-like"/>
</dbReference>
<dbReference type="SUPFAM" id="SSF52540">
    <property type="entry name" value="P-loop containing nucleoside triphosphate hydrolases"/>
    <property type="match status" value="2"/>
</dbReference>
<evidence type="ECO:0000256" key="2">
    <source>
        <dbReference type="ARBA" id="ARBA00009726"/>
    </source>
</evidence>
<feature type="transmembrane region" description="Helical" evidence="14">
    <location>
        <begin position="30"/>
        <end position="50"/>
    </location>
</feature>
<dbReference type="FunFam" id="3.40.50.300:FF:000508">
    <property type="entry name" value="ABC transporter C family member 5"/>
    <property type="match status" value="1"/>
</dbReference>
<evidence type="ECO:0000259" key="15">
    <source>
        <dbReference type="PROSITE" id="PS50893"/>
    </source>
</evidence>
<dbReference type="FunFam" id="3.40.50.300:FF:002980">
    <property type="entry name" value="ABC transporter C family member 9"/>
    <property type="match status" value="1"/>
</dbReference>
<reference evidence="17 18" key="1">
    <citation type="submission" date="2019-07" db="EMBL/GenBank/DDBJ databases">
        <title>De Novo Assembly of kiwifruit Actinidia rufa.</title>
        <authorList>
            <person name="Sugita-Konishi S."/>
            <person name="Sato K."/>
            <person name="Mori E."/>
            <person name="Abe Y."/>
            <person name="Kisaki G."/>
            <person name="Hamano K."/>
            <person name="Suezawa K."/>
            <person name="Otani M."/>
            <person name="Fukuda T."/>
            <person name="Manabe T."/>
            <person name="Gomi K."/>
            <person name="Tabuchi M."/>
            <person name="Akimitsu K."/>
            <person name="Kataoka I."/>
        </authorList>
    </citation>
    <scope>NUCLEOTIDE SEQUENCE [LARGE SCALE GENOMIC DNA]</scope>
    <source>
        <strain evidence="18">cv. Fuchu</strain>
    </source>
</reference>
<evidence type="ECO:0000313" key="18">
    <source>
        <dbReference type="Proteomes" id="UP000585474"/>
    </source>
</evidence>
<feature type="transmembrane region" description="Helical" evidence="14">
    <location>
        <begin position="934"/>
        <end position="952"/>
    </location>
</feature>
<comment type="catalytic activity">
    <reaction evidence="12">
        <text>ATP + H2O + xenobioticSide 1 = ADP + phosphate + xenobioticSide 2.</text>
        <dbReference type="EC" id="7.6.2.2"/>
    </reaction>
</comment>
<dbReference type="EMBL" id="BJWL01000008">
    <property type="protein sequence ID" value="GFY92064.1"/>
    <property type="molecule type" value="Genomic_DNA"/>
</dbReference>
<dbReference type="SUPFAM" id="SSF90123">
    <property type="entry name" value="ABC transporter transmembrane region"/>
    <property type="match status" value="2"/>
</dbReference>
<dbReference type="PROSITE" id="PS50893">
    <property type="entry name" value="ABC_TRANSPORTER_2"/>
    <property type="match status" value="1"/>
</dbReference>
<dbReference type="OrthoDB" id="6500128at2759"/>
<dbReference type="InterPro" id="IPR003439">
    <property type="entry name" value="ABC_transporter-like_ATP-bd"/>
</dbReference>